<evidence type="ECO:0000313" key="1">
    <source>
        <dbReference type="EMBL" id="NYH26250.1"/>
    </source>
</evidence>
<dbReference type="EMBL" id="JACCAS010000002">
    <property type="protein sequence ID" value="NYH26250.1"/>
    <property type="molecule type" value="Genomic_DNA"/>
</dbReference>
<accession>A0A7Y9WTX2</accession>
<gene>
    <name evidence="1" type="ORF">GGD40_005821</name>
</gene>
<proteinExistence type="predicted"/>
<organism evidence="1 2">
    <name type="scientific">Paraburkholderia bryophila</name>
    <dbReference type="NCBI Taxonomy" id="420952"/>
    <lineage>
        <taxon>Bacteria</taxon>
        <taxon>Pseudomonadati</taxon>
        <taxon>Pseudomonadota</taxon>
        <taxon>Betaproteobacteria</taxon>
        <taxon>Burkholderiales</taxon>
        <taxon>Burkholderiaceae</taxon>
        <taxon>Paraburkholderia</taxon>
    </lineage>
</organism>
<sequence>MTKTANSAAALVTVTHPAITLRNQREGEFVFPTAPEAVALVARISRERFSEDEELISFIQASGWADLRTQKILDSIRAKGFACGMSRLNKLLGRDAKGNALPAAEPAKA</sequence>
<dbReference type="AlphaFoldDB" id="A0A7Y9WTX2"/>
<keyword evidence="2" id="KW-1185">Reference proteome</keyword>
<comment type="caution">
    <text evidence="1">The sequence shown here is derived from an EMBL/GenBank/DDBJ whole genome shotgun (WGS) entry which is preliminary data.</text>
</comment>
<reference evidence="1 2" key="1">
    <citation type="submission" date="2020-07" db="EMBL/GenBank/DDBJ databases">
        <title>Exploring microbial biodiversity for novel pathways involved in the catabolism of aromatic compounds derived from lignin.</title>
        <authorList>
            <person name="Elkins J."/>
        </authorList>
    </citation>
    <scope>NUCLEOTIDE SEQUENCE [LARGE SCALE GENOMIC DNA]</scope>
    <source>
        <strain evidence="1 2">H2C3C</strain>
    </source>
</reference>
<dbReference type="Proteomes" id="UP000540929">
    <property type="component" value="Unassembled WGS sequence"/>
</dbReference>
<evidence type="ECO:0000313" key="2">
    <source>
        <dbReference type="Proteomes" id="UP000540929"/>
    </source>
</evidence>
<protein>
    <submittedName>
        <fullName evidence="1">Uncharacterized protein</fullName>
    </submittedName>
</protein>
<name>A0A7Y9WTX2_9BURK</name>
<dbReference type="RefSeq" id="WP_179745905.1">
    <property type="nucleotide sequence ID" value="NZ_JACCAS010000002.1"/>
</dbReference>